<feature type="compositionally biased region" description="Basic residues" evidence="1">
    <location>
        <begin position="88"/>
        <end position="98"/>
    </location>
</feature>
<organism evidence="3 4">
    <name type="scientific">Sphingomonas suaedae</name>
    <dbReference type="NCBI Taxonomy" id="2599297"/>
    <lineage>
        <taxon>Bacteria</taxon>
        <taxon>Pseudomonadati</taxon>
        <taxon>Pseudomonadota</taxon>
        <taxon>Alphaproteobacteria</taxon>
        <taxon>Sphingomonadales</taxon>
        <taxon>Sphingomonadaceae</taxon>
        <taxon>Sphingomonas</taxon>
    </lineage>
</organism>
<evidence type="ECO:0000313" key="4">
    <source>
        <dbReference type="Proteomes" id="UP000318055"/>
    </source>
</evidence>
<feature type="region of interest" description="Disordered" evidence="1">
    <location>
        <begin position="77"/>
        <end position="98"/>
    </location>
</feature>
<feature type="signal peptide" evidence="2">
    <location>
        <begin position="1"/>
        <end position="27"/>
    </location>
</feature>
<evidence type="ECO:0000256" key="2">
    <source>
        <dbReference type="SAM" id="SignalP"/>
    </source>
</evidence>
<dbReference type="KEGG" id="ssua:FPZ54_09990"/>
<gene>
    <name evidence="3" type="ORF">FPZ54_09990</name>
</gene>
<evidence type="ECO:0000256" key="1">
    <source>
        <dbReference type="SAM" id="MobiDB-lite"/>
    </source>
</evidence>
<reference evidence="3 4" key="1">
    <citation type="submission" date="2019-07" db="EMBL/GenBank/DDBJ databases">
        <title>Sphingomonas alkalisoli sp. nov., isolated from rhizosphere soil of Suaedae salsa.</title>
        <authorList>
            <person name="Zhang H."/>
            <person name="Xu L."/>
            <person name="Zhang J.-X."/>
            <person name="Sun J.-Q."/>
        </authorList>
    </citation>
    <scope>NUCLEOTIDE SEQUENCE [LARGE SCALE GENOMIC DNA]</scope>
    <source>
        <strain evidence="3 4">XS-10</strain>
    </source>
</reference>
<dbReference type="EMBL" id="CP042239">
    <property type="protein sequence ID" value="QDX26319.1"/>
    <property type="molecule type" value="Genomic_DNA"/>
</dbReference>
<sequence>MRSQLTTLIAVAVAVPMAPALSTAAHAQAFADQDANRSFTPQQRWPTLGYDQWKAPLITNASRKACRERQAAQLAADAELTGEAAKRAERRRAKSRCR</sequence>
<protein>
    <submittedName>
        <fullName evidence="3">Uncharacterized protein</fullName>
    </submittedName>
</protein>
<dbReference type="AlphaFoldDB" id="A0A518RFX8"/>
<accession>A0A518RFX8</accession>
<proteinExistence type="predicted"/>
<dbReference type="RefSeq" id="WP_145846850.1">
    <property type="nucleotide sequence ID" value="NZ_CP042239.1"/>
</dbReference>
<dbReference type="Proteomes" id="UP000318055">
    <property type="component" value="Chromosome"/>
</dbReference>
<name>A0A518RFX8_9SPHN</name>
<evidence type="ECO:0000313" key="3">
    <source>
        <dbReference type="EMBL" id="QDX26319.1"/>
    </source>
</evidence>
<keyword evidence="4" id="KW-1185">Reference proteome</keyword>
<feature type="chain" id="PRO_5021880397" evidence="2">
    <location>
        <begin position="28"/>
        <end position="98"/>
    </location>
</feature>
<keyword evidence="2" id="KW-0732">Signal</keyword>